<evidence type="ECO:0000313" key="3">
    <source>
        <dbReference type="EMBL" id="VDP79841.1"/>
    </source>
</evidence>
<evidence type="ECO:0000256" key="1">
    <source>
        <dbReference type="SAM" id="MobiDB-lite"/>
    </source>
</evidence>
<keyword evidence="2" id="KW-1133">Transmembrane helix</keyword>
<feature type="region of interest" description="Disordered" evidence="1">
    <location>
        <begin position="1"/>
        <end position="30"/>
    </location>
</feature>
<feature type="compositionally biased region" description="Polar residues" evidence="1">
    <location>
        <begin position="18"/>
        <end position="30"/>
    </location>
</feature>
<name>A0A183AJ47_9TREM</name>
<keyword evidence="2" id="KW-0472">Membrane</keyword>
<evidence type="ECO:0000313" key="4">
    <source>
        <dbReference type="Proteomes" id="UP000272942"/>
    </source>
</evidence>
<keyword evidence="4" id="KW-1185">Reference proteome</keyword>
<keyword evidence="2" id="KW-0812">Transmembrane</keyword>
<sequence length="126" mass="14547">MNRIPSYPVDEPRDRRSNSPNRQHLSNQSNAGRRDWAALFNRPLFIIMIVAFVLLFFTGIIFITLFAMCRRQRAHRKPRSQVIGGFRGPSQSYANKECNERDREARTIKLPAPSWTPSAVIYQPTG</sequence>
<gene>
    <name evidence="3" type="ORF">ECPE_LOCUS6982</name>
</gene>
<dbReference type="WBParaSite" id="ECPE_0000699601-mRNA-1">
    <property type="protein sequence ID" value="ECPE_0000699601-mRNA-1"/>
    <property type="gene ID" value="ECPE_0000699601"/>
</dbReference>
<feature type="transmembrane region" description="Helical" evidence="2">
    <location>
        <begin position="44"/>
        <end position="69"/>
    </location>
</feature>
<reference evidence="3 4" key="2">
    <citation type="submission" date="2018-11" db="EMBL/GenBank/DDBJ databases">
        <authorList>
            <consortium name="Pathogen Informatics"/>
        </authorList>
    </citation>
    <scope>NUCLEOTIDE SEQUENCE [LARGE SCALE GENOMIC DNA]</scope>
    <source>
        <strain evidence="3 4">Egypt</strain>
    </source>
</reference>
<evidence type="ECO:0000313" key="5">
    <source>
        <dbReference type="WBParaSite" id="ECPE_0000699601-mRNA-1"/>
    </source>
</evidence>
<evidence type="ECO:0000256" key="2">
    <source>
        <dbReference type="SAM" id="Phobius"/>
    </source>
</evidence>
<dbReference type="EMBL" id="UZAN01044022">
    <property type="protein sequence ID" value="VDP79841.1"/>
    <property type="molecule type" value="Genomic_DNA"/>
</dbReference>
<dbReference type="AlphaFoldDB" id="A0A183AJ47"/>
<dbReference type="Proteomes" id="UP000272942">
    <property type="component" value="Unassembled WGS sequence"/>
</dbReference>
<proteinExistence type="predicted"/>
<protein>
    <submittedName>
        <fullName evidence="3 5">Uncharacterized protein</fullName>
    </submittedName>
</protein>
<organism evidence="5">
    <name type="scientific">Echinostoma caproni</name>
    <dbReference type="NCBI Taxonomy" id="27848"/>
    <lineage>
        <taxon>Eukaryota</taxon>
        <taxon>Metazoa</taxon>
        <taxon>Spiralia</taxon>
        <taxon>Lophotrochozoa</taxon>
        <taxon>Platyhelminthes</taxon>
        <taxon>Trematoda</taxon>
        <taxon>Digenea</taxon>
        <taxon>Plagiorchiida</taxon>
        <taxon>Echinostomata</taxon>
        <taxon>Echinostomatoidea</taxon>
        <taxon>Echinostomatidae</taxon>
        <taxon>Echinostoma</taxon>
    </lineage>
</organism>
<accession>A0A183AJ47</accession>
<reference evidence="5" key="1">
    <citation type="submission" date="2016-06" db="UniProtKB">
        <authorList>
            <consortium name="WormBaseParasite"/>
        </authorList>
    </citation>
    <scope>IDENTIFICATION</scope>
</reference>